<feature type="transmembrane region" description="Helical" evidence="1">
    <location>
        <begin position="166"/>
        <end position="187"/>
    </location>
</feature>
<keyword evidence="1" id="KW-0812">Transmembrane</keyword>
<evidence type="ECO:0000256" key="1">
    <source>
        <dbReference type="SAM" id="Phobius"/>
    </source>
</evidence>
<gene>
    <name evidence="2" type="ORF">DSM106044_00801</name>
</gene>
<protein>
    <submittedName>
        <fullName evidence="2">Uncharacterized protein</fullName>
    </submittedName>
</protein>
<accession>A0A4V6YR55</accession>
<keyword evidence="1" id="KW-0472">Membrane</keyword>
<evidence type="ECO:0000313" key="3">
    <source>
        <dbReference type="Proteomes" id="UP000306509"/>
    </source>
</evidence>
<comment type="caution">
    <text evidence="2">The sequence shown here is derived from an EMBL/GenBank/DDBJ whole genome shotgun (WGS) entry which is preliminary data.</text>
</comment>
<feature type="transmembrane region" description="Helical" evidence="1">
    <location>
        <begin position="136"/>
        <end position="160"/>
    </location>
</feature>
<organism evidence="2 3">
    <name type="scientific">Robinsoniella peoriensis</name>
    <dbReference type="NCBI Taxonomy" id="180332"/>
    <lineage>
        <taxon>Bacteria</taxon>
        <taxon>Bacillati</taxon>
        <taxon>Bacillota</taxon>
        <taxon>Clostridia</taxon>
        <taxon>Lachnospirales</taxon>
        <taxon>Lachnospiraceae</taxon>
        <taxon>Robinsoniella</taxon>
    </lineage>
</organism>
<proteinExistence type="predicted"/>
<keyword evidence="1" id="KW-1133">Transmembrane helix</keyword>
<name>A0A4V6YR55_9FIRM</name>
<dbReference type="RefSeq" id="WP_138001834.1">
    <property type="nucleotide sequence ID" value="NZ_QGQD01000018.1"/>
</dbReference>
<keyword evidence="3" id="KW-1185">Reference proteome</keyword>
<dbReference type="Proteomes" id="UP000306509">
    <property type="component" value="Unassembled WGS sequence"/>
</dbReference>
<reference evidence="2 3" key="1">
    <citation type="journal article" date="2019" name="Anaerobe">
        <title>Detection of Robinsoniella peoriensis in multiple bone samples of a trauma patient.</title>
        <authorList>
            <person name="Schrottner P."/>
            <person name="Hartwich K."/>
            <person name="Bunk B."/>
            <person name="Schober I."/>
            <person name="Helbig S."/>
            <person name="Rudolph W.W."/>
            <person name="Gunzer F."/>
        </authorList>
    </citation>
    <scope>NUCLEOTIDE SEQUENCE [LARGE SCALE GENOMIC DNA]</scope>
    <source>
        <strain evidence="2 3">DSM 106044</strain>
    </source>
</reference>
<dbReference type="AlphaFoldDB" id="A0A4V6YR55"/>
<dbReference type="EMBL" id="QGQD01000018">
    <property type="protein sequence ID" value="TLD02288.1"/>
    <property type="molecule type" value="Genomic_DNA"/>
</dbReference>
<evidence type="ECO:0000313" key="2">
    <source>
        <dbReference type="EMBL" id="TLD02288.1"/>
    </source>
</evidence>
<dbReference type="Gene3D" id="3.90.75.20">
    <property type="match status" value="1"/>
</dbReference>
<sequence>MTKKEMIKRKQRKEFWDFADLTDARVLNLSKAEITPLSKEEVFVQVKDSQNYWISNYGRMVNNLRKYFYMHKTGNVHYTINLVDEYGEKYKKETSPAELVAEQFLERNSKITWIWYIDEDLSNNYYKNIIILRFMYVPYIIIIGKYEIFCTYAVIMISGYNEHSNMLLHSLMIFLVGGILVTDKNVLTPINPYYRSRSHLCGYKILSFSIWLQR</sequence>